<keyword evidence="4" id="KW-0274">FAD</keyword>
<comment type="cofactor">
    <cofactor evidence="1 6">
        <name>FAD</name>
        <dbReference type="ChEBI" id="CHEBI:57692"/>
    </cofactor>
</comment>
<dbReference type="PANTHER" id="PTHR11985:SF15">
    <property type="entry name" value="GLYCEROL-3-PHOSPHATE DEHYDROGENASE, MITOCHONDRIAL"/>
    <property type="match status" value="1"/>
</dbReference>
<comment type="catalytic activity">
    <reaction evidence="6">
        <text>a quinone + sn-glycerol 3-phosphate = dihydroxyacetone phosphate + a quinol</text>
        <dbReference type="Rhea" id="RHEA:18977"/>
        <dbReference type="ChEBI" id="CHEBI:24646"/>
        <dbReference type="ChEBI" id="CHEBI:57597"/>
        <dbReference type="ChEBI" id="CHEBI:57642"/>
        <dbReference type="ChEBI" id="CHEBI:132124"/>
        <dbReference type="EC" id="1.1.5.3"/>
    </reaction>
</comment>
<dbReference type="AlphaFoldDB" id="A0A1M6U0R1"/>
<dbReference type="PROSITE" id="PS00977">
    <property type="entry name" value="FAD_G3PDH_1"/>
    <property type="match status" value="1"/>
</dbReference>
<evidence type="ECO:0000256" key="5">
    <source>
        <dbReference type="ARBA" id="ARBA00023002"/>
    </source>
</evidence>
<evidence type="ECO:0000256" key="3">
    <source>
        <dbReference type="ARBA" id="ARBA00022630"/>
    </source>
</evidence>
<evidence type="ECO:0000313" key="10">
    <source>
        <dbReference type="Proteomes" id="UP000184248"/>
    </source>
</evidence>
<dbReference type="Gene3D" id="3.30.9.10">
    <property type="entry name" value="D-Amino Acid Oxidase, subunit A, domain 2"/>
    <property type="match status" value="1"/>
</dbReference>
<name>A0A1M6U0R1_9GAMM</name>
<protein>
    <recommendedName>
        <fullName evidence="6">Glycerol-3-phosphate dehydrogenase</fullName>
        <ecNumber evidence="6">1.1.5.3</ecNumber>
    </recommendedName>
</protein>
<dbReference type="InterPro" id="IPR000447">
    <property type="entry name" value="G3P_DH_FAD-dep"/>
</dbReference>
<dbReference type="Gene3D" id="6.10.250.1890">
    <property type="match status" value="1"/>
</dbReference>
<sequence length="530" mass="59138">MFEFDCYIFVFKHIMFTYEPGSSPVGACAMSTSKDHILDLFVIGGGINGTGIAADAAGRGLSVALCEQADLASATSSASSKLIHGGLRYLEHHEFRLVREALREREVLLAKAPHIIRPLRFVLPHRAHLRPAWMLRAGLFLYDHLGKRQRLSGSRGIRLSSSLGLKPDIRRGFEYSDCWVDDARLVVLNAMHAQRHGAGIMVRTRCVAARDHRDHWEIELEDGDTGRRFTRYARALVNAAGPWVDSVVRGQAGRVSRYGVRMIQGSHLIVPRRNADERAFILQNTDQRIVFVLPYEEDFSLIGTTDRRYQGDPSRVEASEEEIDYLLDVVNDHFATPLTRQDVLRTFSGVRPLCDDESADPSAMTRDYTLDLDDSSGAPLLSVFGGKITTYRKLAEAALDALTPHFPGMSGSWTESAALPGGDIDDQASFAARLETDYPFLGKAQAQRFARSYGTLCLAFLDGARSIEDLGESFGAGLTAAEVDYLVEHEWARRPEDILWRRTKLALRLTPDQQQRLAEYLARDRLTAIA</sequence>
<dbReference type="PRINTS" id="PR01001">
    <property type="entry name" value="FADG3PDH"/>
</dbReference>
<dbReference type="SUPFAM" id="SSF51905">
    <property type="entry name" value="FAD/NAD(P)-binding domain"/>
    <property type="match status" value="1"/>
</dbReference>
<dbReference type="Pfam" id="PF16901">
    <property type="entry name" value="DAO_C"/>
    <property type="match status" value="1"/>
</dbReference>
<dbReference type="InterPro" id="IPR036188">
    <property type="entry name" value="FAD/NAD-bd_sf"/>
</dbReference>
<feature type="domain" description="FAD dependent oxidoreductase" evidence="7">
    <location>
        <begin position="39"/>
        <end position="391"/>
    </location>
</feature>
<dbReference type="Gene3D" id="1.10.8.870">
    <property type="entry name" value="Alpha-glycerophosphate oxidase, cap domain"/>
    <property type="match status" value="1"/>
</dbReference>
<organism evidence="9 10">
    <name type="scientific">Halomonas caseinilytica</name>
    <dbReference type="NCBI Taxonomy" id="438744"/>
    <lineage>
        <taxon>Bacteria</taxon>
        <taxon>Pseudomonadati</taxon>
        <taxon>Pseudomonadota</taxon>
        <taxon>Gammaproteobacteria</taxon>
        <taxon>Oceanospirillales</taxon>
        <taxon>Halomonadaceae</taxon>
        <taxon>Halomonas</taxon>
    </lineage>
</organism>
<feature type="domain" description="Alpha-glycerophosphate oxidase C-terminal" evidence="8">
    <location>
        <begin position="413"/>
        <end position="508"/>
    </location>
</feature>
<dbReference type="GO" id="GO:0004368">
    <property type="term" value="F:glycerol-3-phosphate dehydrogenase (quinone) activity"/>
    <property type="evidence" value="ECO:0007669"/>
    <property type="project" value="UniProtKB-EC"/>
</dbReference>
<evidence type="ECO:0000256" key="6">
    <source>
        <dbReference type="RuleBase" id="RU361217"/>
    </source>
</evidence>
<dbReference type="InterPro" id="IPR031656">
    <property type="entry name" value="DAO_C"/>
</dbReference>
<dbReference type="InterPro" id="IPR006076">
    <property type="entry name" value="FAD-dep_OxRdtase"/>
</dbReference>
<evidence type="ECO:0000259" key="8">
    <source>
        <dbReference type="Pfam" id="PF16901"/>
    </source>
</evidence>
<evidence type="ECO:0000313" key="9">
    <source>
        <dbReference type="EMBL" id="SHK62730.1"/>
    </source>
</evidence>
<dbReference type="GO" id="GO:0009331">
    <property type="term" value="C:glycerol-3-phosphate dehydrogenase (FAD) complex"/>
    <property type="evidence" value="ECO:0007669"/>
    <property type="project" value="UniProtKB-UniRule"/>
</dbReference>
<dbReference type="PROSITE" id="PS00978">
    <property type="entry name" value="FAD_G3PDH_2"/>
    <property type="match status" value="1"/>
</dbReference>
<comment type="similarity">
    <text evidence="2 6">Belongs to the FAD-dependent glycerol-3-phosphate dehydrogenase family.</text>
</comment>
<dbReference type="NCBIfam" id="NF009906">
    <property type="entry name" value="PRK13369.1"/>
    <property type="match status" value="1"/>
</dbReference>
<evidence type="ECO:0000259" key="7">
    <source>
        <dbReference type="Pfam" id="PF01266"/>
    </source>
</evidence>
<keyword evidence="5 6" id="KW-0560">Oxidoreductase</keyword>
<dbReference type="Gene3D" id="3.50.50.60">
    <property type="entry name" value="FAD/NAD(P)-binding domain"/>
    <property type="match status" value="1"/>
</dbReference>
<dbReference type="GO" id="GO:0046168">
    <property type="term" value="P:glycerol-3-phosphate catabolic process"/>
    <property type="evidence" value="ECO:0007669"/>
    <property type="project" value="TreeGrafter"/>
</dbReference>
<proteinExistence type="inferred from homology"/>
<dbReference type="Proteomes" id="UP000184248">
    <property type="component" value="Unassembled WGS sequence"/>
</dbReference>
<evidence type="ECO:0000256" key="4">
    <source>
        <dbReference type="ARBA" id="ARBA00022827"/>
    </source>
</evidence>
<evidence type="ECO:0000256" key="2">
    <source>
        <dbReference type="ARBA" id="ARBA00007330"/>
    </source>
</evidence>
<reference evidence="10" key="1">
    <citation type="submission" date="2016-11" db="EMBL/GenBank/DDBJ databases">
        <authorList>
            <person name="Varghese N."/>
            <person name="Submissions S."/>
        </authorList>
    </citation>
    <scope>NUCLEOTIDE SEQUENCE [LARGE SCALE GENOMIC DNA]</scope>
    <source>
        <strain evidence="10">ALO Sharm</strain>
    </source>
</reference>
<dbReference type="PANTHER" id="PTHR11985">
    <property type="entry name" value="GLYCEROL-3-PHOSPHATE DEHYDROGENASE"/>
    <property type="match status" value="1"/>
</dbReference>
<accession>A0A1M6U0R1</accession>
<dbReference type="Pfam" id="PF01266">
    <property type="entry name" value="DAO"/>
    <property type="match status" value="1"/>
</dbReference>
<evidence type="ECO:0000256" key="1">
    <source>
        <dbReference type="ARBA" id="ARBA00001974"/>
    </source>
</evidence>
<dbReference type="InterPro" id="IPR038299">
    <property type="entry name" value="DAO_C_sf"/>
</dbReference>
<dbReference type="NCBIfam" id="NF008899">
    <property type="entry name" value="PRK12266.1"/>
    <property type="match status" value="1"/>
</dbReference>
<keyword evidence="10" id="KW-1185">Reference proteome</keyword>
<dbReference type="EC" id="1.1.5.3" evidence="6"/>
<keyword evidence="3 6" id="KW-0285">Flavoprotein</keyword>
<dbReference type="EMBL" id="FRAL01000004">
    <property type="protein sequence ID" value="SHK62730.1"/>
    <property type="molecule type" value="Genomic_DNA"/>
</dbReference>
<gene>
    <name evidence="9" type="ORF">SAMN05192556_104107</name>
</gene>